<evidence type="ECO:0000256" key="1">
    <source>
        <dbReference type="SAM" id="Coils"/>
    </source>
</evidence>
<dbReference type="RefSeq" id="WP_214380808.1">
    <property type="nucleotide sequence ID" value="NZ_CP075566.1"/>
</dbReference>
<sequence>MKAILDRILVFGENNEKREVSFTDGLNIITGDSKTGKSALLEIVDYCLFSSRSTIPKGVVENFSILYSIILKTNDKYLIIARPSSRTGNGGKAFLRIETNESIPKSIDITFFDSLTARTLKDVQLEVEKHLGLSVSDTRMNEEEDRVNAGKASLRSFVPFLFQHQNLIANKHSVFYRFDDFYKRKKTIDDYPVIIGWEHSEYFLYSRELEQKQKELKIFDKQQKSLELGKADFTDRLETLLTNYFSTIGLELQKGLPLAELKKIANNLPDFKNSSNSEINLNIKHKEKEAERQELKEKLDSTQDLITALEKNSGLSYDHTIQLNFLSAAGSVSSTENLACPICLNPAPKTLEKMETLKVSRENLQRELVKISTYTEDNSQQIEILRKERNDLKRKIGKISSEMTFIESQNKELKKTNSLRDQAIFAKGVTQSNINYLFSLAKDSPLSKDRDALVERISWLTSKLSGFDLKAKISKAEAFLSETMTTICNSLDFEEELKPGVLRFTLNDFVFYYNFMDKEKIHLSEMGSGANWLACHLSLFLSLLHLNCAEKNSSIPAFLIIDQPSQVYFPTRYGQDEEKTDAELDENIQQVINIFRVILNSLASIQKDSGFLPQVIVLEHADEPEFKDYVRARWKKNGEKLI</sequence>
<dbReference type="Gene3D" id="3.40.50.300">
    <property type="entry name" value="P-loop containing nucleotide triphosphate hydrolases"/>
    <property type="match status" value="1"/>
</dbReference>
<proteinExistence type="predicted"/>
<protein>
    <submittedName>
        <fullName evidence="2">DUF3732 domain-containing protein</fullName>
    </submittedName>
</protein>
<accession>A0ABX8EZE2</accession>
<dbReference type="InterPro" id="IPR022205">
    <property type="entry name" value="DUF3732"/>
</dbReference>
<dbReference type="Proteomes" id="UP000681155">
    <property type="component" value="Chromosome"/>
</dbReference>
<keyword evidence="3" id="KW-1185">Reference proteome</keyword>
<organism evidence="2 3">
    <name type="scientific">Pseudomonas hormoni</name>
    <dbReference type="NCBI Taxonomy" id="3093767"/>
    <lineage>
        <taxon>Bacteria</taxon>
        <taxon>Pseudomonadati</taxon>
        <taxon>Pseudomonadota</taxon>
        <taxon>Gammaproteobacteria</taxon>
        <taxon>Pseudomonadales</taxon>
        <taxon>Pseudomonadaceae</taxon>
        <taxon>Pseudomonas</taxon>
    </lineage>
</organism>
<name>A0ABX8EZE2_9PSED</name>
<evidence type="ECO:0000313" key="2">
    <source>
        <dbReference type="EMBL" id="QVW24350.1"/>
    </source>
</evidence>
<dbReference type="InterPro" id="IPR027417">
    <property type="entry name" value="P-loop_NTPase"/>
</dbReference>
<dbReference type="Pfam" id="PF12532">
    <property type="entry name" value="DUF3732"/>
    <property type="match status" value="1"/>
</dbReference>
<keyword evidence="1" id="KW-0175">Coiled coil</keyword>
<feature type="coiled-coil region" evidence="1">
    <location>
        <begin position="375"/>
        <end position="402"/>
    </location>
</feature>
<feature type="coiled-coil region" evidence="1">
    <location>
        <begin position="276"/>
        <end position="312"/>
    </location>
</feature>
<reference evidence="2 3" key="1">
    <citation type="submission" date="2021-05" db="EMBL/GenBank/DDBJ databases">
        <title>Complete genome of the cytokinin-producing biocontrol strain Pseudomonas fluorescens G20-18.</title>
        <authorList>
            <person name="Nielsen T.K."/>
            <person name="Mekureyaw M.F."/>
            <person name="Hansen L.H."/>
            <person name="Nicolaisen M.H."/>
            <person name="Roitsch T.G."/>
            <person name="Hennessy R.C."/>
        </authorList>
    </citation>
    <scope>NUCLEOTIDE SEQUENCE [LARGE SCALE GENOMIC DNA]</scope>
    <source>
        <strain evidence="2 3">G20-18</strain>
    </source>
</reference>
<gene>
    <name evidence="2" type="ORF">KJF94_01835</name>
</gene>
<dbReference type="EMBL" id="CP075566">
    <property type="protein sequence ID" value="QVW24350.1"/>
    <property type="molecule type" value="Genomic_DNA"/>
</dbReference>
<evidence type="ECO:0000313" key="3">
    <source>
        <dbReference type="Proteomes" id="UP000681155"/>
    </source>
</evidence>